<proteinExistence type="predicted"/>
<evidence type="ECO:0000256" key="7">
    <source>
        <dbReference type="SAM" id="Phobius"/>
    </source>
</evidence>
<accession>A0A3T0RX06</accession>
<comment type="subcellular location">
    <subcellularLocation>
        <location evidence="1">Cell membrane</location>
        <topology evidence="1">Multi-pass membrane protein</topology>
    </subcellularLocation>
</comment>
<sequence length="579" mass="59907">MSTSSRRSLVGWLVGHTRRLVPVLGIAAVARIASQLAGVALLVIAARAVVSVARIGDASTGSPSHPQLLALGLTMAGVALAKAVLRYLEQYCGHWVAFGCLQRLRELFFSRLVPQAPAATTGRAGAELTERATRDIDRIEVFFAHTLPPAVSAVLVPVLALAWLAGTSGVLALTLAASVLVVLVVPVIGASLSWRAARRVAAGRGEVAAQLGDDLQGVREVLALNAGPARMASLEAADRRLGSLRGRSGALAGVRAGIIAAVQPAGLVAVVVVTPLCGAGWESMLTALAVGIGLWTPARGIDDFVQGLDDSLAAAERVREVIDATPLVVDPDSLVGGGQDPRIVLDRVSFGYPGGGRTALGDVCLTAEPGSWTRVVGVSGSGKSTLAGLLLRGWDVDSGSVRLGGVDVSAMSLDELRSRVAMVPQHPVLFSGSLADNLRLARPEADARLLERALAAVCLEDWAAGLPQGLDTPMTGRGSGVSGGQLQRIAIARGLVAGPEVLVLDEALSQLDAPTAERVRAGVARWRRGMTVLEITHRVDLIPDDSPVIVLDAGRMVEQGMAGRLRAGDGPLSRLVARG</sequence>
<feature type="transmembrane region" description="Helical" evidence="7">
    <location>
        <begin position="170"/>
        <end position="194"/>
    </location>
</feature>
<dbReference type="GO" id="GO:0140359">
    <property type="term" value="F:ABC-type transporter activity"/>
    <property type="evidence" value="ECO:0007669"/>
    <property type="project" value="InterPro"/>
</dbReference>
<dbReference type="InterPro" id="IPR017871">
    <property type="entry name" value="ABC_transporter-like_CS"/>
</dbReference>
<keyword evidence="4 10" id="KW-0067">ATP-binding</keyword>
<dbReference type="InterPro" id="IPR011527">
    <property type="entry name" value="ABC1_TM_dom"/>
</dbReference>
<keyword evidence="3" id="KW-0547">Nucleotide-binding</keyword>
<evidence type="ECO:0000256" key="6">
    <source>
        <dbReference type="ARBA" id="ARBA00023136"/>
    </source>
</evidence>
<evidence type="ECO:0000256" key="2">
    <source>
        <dbReference type="ARBA" id="ARBA00022692"/>
    </source>
</evidence>
<dbReference type="PROSITE" id="PS00211">
    <property type="entry name" value="ABC_TRANSPORTER_1"/>
    <property type="match status" value="1"/>
</dbReference>
<dbReference type="Pfam" id="PF00664">
    <property type="entry name" value="ABC_membrane"/>
    <property type="match status" value="1"/>
</dbReference>
<dbReference type="PROSITE" id="PS50929">
    <property type="entry name" value="ABC_TM1F"/>
    <property type="match status" value="1"/>
</dbReference>
<organism evidence="10 11">
    <name type="scientific">Acidipropionibacterium jensenii</name>
    <dbReference type="NCBI Taxonomy" id="1749"/>
    <lineage>
        <taxon>Bacteria</taxon>
        <taxon>Bacillati</taxon>
        <taxon>Actinomycetota</taxon>
        <taxon>Actinomycetes</taxon>
        <taxon>Propionibacteriales</taxon>
        <taxon>Propionibacteriaceae</taxon>
        <taxon>Acidipropionibacterium</taxon>
    </lineage>
</organism>
<name>A0A3T0RX06_9ACTN</name>
<keyword evidence="5 7" id="KW-1133">Transmembrane helix</keyword>
<gene>
    <name evidence="10" type="ORF">C0Z10_02255</name>
</gene>
<dbReference type="InterPro" id="IPR003593">
    <property type="entry name" value="AAA+_ATPase"/>
</dbReference>
<dbReference type="EMBL" id="CP025570">
    <property type="protein sequence ID" value="AZZ38762.1"/>
    <property type="molecule type" value="Genomic_DNA"/>
</dbReference>
<dbReference type="RefSeq" id="WP_097798339.1">
    <property type="nucleotide sequence ID" value="NZ_CP025570.1"/>
</dbReference>
<dbReference type="InterPro" id="IPR003439">
    <property type="entry name" value="ABC_transporter-like_ATP-bd"/>
</dbReference>
<evidence type="ECO:0000256" key="1">
    <source>
        <dbReference type="ARBA" id="ARBA00004651"/>
    </source>
</evidence>
<feature type="transmembrane region" description="Helical" evidence="7">
    <location>
        <begin position="141"/>
        <end position="164"/>
    </location>
</feature>
<dbReference type="GO" id="GO:0005524">
    <property type="term" value="F:ATP binding"/>
    <property type="evidence" value="ECO:0007669"/>
    <property type="project" value="UniProtKB-KW"/>
</dbReference>
<dbReference type="PROSITE" id="PS50893">
    <property type="entry name" value="ABC_TRANSPORTER_2"/>
    <property type="match status" value="1"/>
</dbReference>
<feature type="transmembrane region" description="Helical" evidence="7">
    <location>
        <begin position="20"/>
        <end position="46"/>
    </location>
</feature>
<protein>
    <submittedName>
        <fullName evidence="10">ABC transporter ATP-binding protein</fullName>
    </submittedName>
</protein>
<dbReference type="Proteomes" id="UP000285875">
    <property type="component" value="Chromosome"/>
</dbReference>
<evidence type="ECO:0000259" key="9">
    <source>
        <dbReference type="PROSITE" id="PS50929"/>
    </source>
</evidence>
<evidence type="ECO:0000256" key="5">
    <source>
        <dbReference type="ARBA" id="ARBA00022989"/>
    </source>
</evidence>
<feature type="domain" description="ABC transporter" evidence="8">
    <location>
        <begin position="343"/>
        <end position="578"/>
    </location>
</feature>
<dbReference type="SUPFAM" id="SSF52540">
    <property type="entry name" value="P-loop containing nucleoside triphosphate hydrolases"/>
    <property type="match status" value="1"/>
</dbReference>
<dbReference type="Gene3D" id="1.20.1560.10">
    <property type="entry name" value="ABC transporter type 1, transmembrane domain"/>
    <property type="match status" value="1"/>
</dbReference>
<dbReference type="GO" id="GO:0016887">
    <property type="term" value="F:ATP hydrolysis activity"/>
    <property type="evidence" value="ECO:0007669"/>
    <property type="project" value="InterPro"/>
</dbReference>
<dbReference type="SMART" id="SM00382">
    <property type="entry name" value="AAA"/>
    <property type="match status" value="1"/>
</dbReference>
<dbReference type="AlphaFoldDB" id="A0A3T0RX06"/>
<dbReference type="InterPro" id="IPR039421">
    <property type="entry name" value="Type_1_exporter"/>
</dbReference>
<dbReference type="PANTHER" id="PTHR24221:SF654">
    <property type="entry name" value="ATP-BINDING CASSETTE SUB-FAMILY B MEMBER 6"/>
    <property type="match status" value="1"/>
</dbReference>
<reference evidence="11" key="1">
    <citation type="submission" date="2017-12" db="EMBL/GenBank/DDBJ databases">
        <title>Whole genome sequencing of Acidipropionibacterium jensenii strains JS279 and JS280.</title>
        <authorList>
            <person name="Deptula P."/>
            <person name="Laine P."/>
            <person name="Smolander O.-P."/>
            <person name="Paulin L."/>
            <person name="Auvinen P."/>
            <person name="Varmanen P."/>
        </authorList>
    </citation>
    <scope>NUCLEOTIDE SEQUENCE [LARGE SCALE GENOMIC DNA]</scope>
    <source>
        <strain evidence="11">JS280</strain>
    </source>
</reference>
<dbReference type="PANTHER" id="PTHR24221">
    <property type="entry name" value="ATP-BINDING CASSETTE SUB-FAMILY B"/>
    <property type="match status" value="1"/>
</dbReference>
<dbReference type="GO" id="GO:0005886">
    <property type="term" value="C:plasma membrane"/>
    <property type="evidence" value="ECO:0007669"/>
    <property type="project" value="UniProtKB-SubCell"/>
</dbReference>
<dbReference type="GO" id="GO:0034040">
    <property type="term" value="F:ATPase-coupled lipid transmembrane transporter activity"/>
    <property type="evidence" value="ECO:0007669"/>
    <property type="project" value="TreeGrafter"/>
</dbReference>
<dbReference type="InterPro" id="IPR027417">
    <property type="entry name" value="P-loop_NTPase"/>
</dbReference>
<feature type="transmembrane region" description="Helical" evidence="7">
    <location>
        <begin position="66"/>
        <end position="85"/>
    </location>
</feature>
<feature type="domain" description="ABC transmembrane type-1" evidence="9">
    <location>
        <begin position="26"/>
        <end position="273"/>
    </location>
</feature>
<keyword evidence="2 7" id="KW-0812">Transmembrane</keyword>
<evidence type="ECO:0000313" key="10">
    <source>
        <dbReference type="EMBL" id="AZZ38762.1"/>
    </source>
</evidence>
<evidence type="ECO:0000259" key="8">
    <source>
        <dbReference type="PROSITE" id="PS50893"/>
    </source>
</evidence>
<dbReference type="InterPro" id="IPR036640">
    <property type="entry name" value="ABC1_TM_sf"/>
</dbReference>
<dbReference type="Pfam" id="PF00005">
    <property type="entry name" value="ABC_tran"/>
    <property type="match status" value="1"/>
</dbReference>
<evidence type="ECO:0000256" key="3">
    <source>
        <dbReference type="ARBA" id="ARBA00022741"/>
    </source>
</evidence>
<dbReference type="KEGG" id="aji:C0Z10_02255"/>
<evidence type="ECO:0000313" key="11">
    <source>
        <dbReference type="Proteomes" id="UP000285875"/>
    </source>
</evidence>
<keyword evidence="6 7" id="KW-0472">Membrane</keyword>
<evidence type="ECO:0000256" key="4">
    <source>
        <dbReference type="ARBA" id="ARBA00022840"/>
    </source>
</evidence>
<dbReference type="SUPFAM" id="SSF90123">
    <property type="entry name" value="ABC transporter transmembrane region"/>
    <property type="match status" value="1"/>
</dbReference>
<dbReference type="Gene3D" id="3.40.50.300">
    <property type="entry name" value="P-loop containing nucleotide triphosphate hydrolases"/>
    <property type="match status" value="1"/>
</dbReference>